<dbReference type="InterPro" id="IPR025990">
    <property type="entry name" value="zinc_ribbon_bacterial"/>
</dbReference>
<reference evidence="1 2" key="1">
    <citation type="submission" date="2019-06" db="EMBL/GenBank/DDBJ databases">
        <title>Draft genome of Aliikangiella marina GYP-15.</title>
        <authorList>
            <person name="Wang G."/>
        </authorList>
    </citation>
    <scope>NUCLEOTIDE SEQUENCE [LARGE SCALE GENOMIC DNA]</scope>
    <source>
        <strain evidence="1 2">GYP-15</strain>
    </source>
</reference>
<evidence type="ECO:0000313" key="1">
    <source>
        <dbReference type="EMBL" id="TQV72231.1"/>
    </source>
</evidence>
<dbReference type="EMBL" id="VIKR01000005">
    <property type="protein sequence ID" value="TQV72231.1"/>
    <property type="molecule type" value="Genomic_DNA"/>
</dbReference>
<evidence type="ECO:0000313" key="2">
    <source>
        <dbReference type="Proteomes" id="UP000317839"/>
    </source>
</evidence>
<accession>A0A545T4S7</accession>
<dbReference type="OrthoDB" id="9814566at2"/>
<organism evidence="1 2">
    <name type="scientific">Aliikangiella marina</name>
    <dbReference type="NCBI Taxonomy" id="1712262"/>
    <lineage>
        <taxon>Bacteria</taxon>
        <taxon>Pseudomonadati</taxon>
        <taxon>Pseudomonadota</taxon>
        <taxon>Gammaproteobacteria</taxon>
        <taxon>Oceanospirillales</taxon>
        <taxon>Pleioneaceae</taxon>
        <taxon>Aliikangiella</taxon>
    </lineage>
</organism>
<dbReference type="InterPro" id="IPR017143">
    <property type="entry name" value="UCP037225"/>
</dbReference>
<dbReference type="PIRSF" id="PIRSF037225">
    <property type="entry name" value="UCP037225"/>
    <property type="match status" value="1"/>
</dbReference>
<gene>
    <name evidence="1" type="ORF">FLL45_18610</name>
</gene>
<dbReference type="RefSeq" id="WP_142943561.1">
    <property type="nucleotide sequence ID" value="NZ_VIKR01000005.1"/>
</dbReference>
<name>A0A545T4S7_9GAMM</name>
<dbReference type="Proteomes" id="UP000317839">
    <property type="component" value="Unassembled WGS sequence"/>
</dbReference>
<proteinExistence type="predicted"/>
<keyword evidence="2" id="KW-1185">Reference proteome</keyword>
<sequence length="64" mass="7328">MNNELLEQSVQCPYCWETINVLVDTSDADQSYIEDCQVCCRPIVFEISQDMAGYCQVIVKSEDD</sequence>
<protein>
    <submittedName>
        <fullName evidence="1">CPXCG motif-containing cysteine-rich protein</fullName>
    </submittedName>
</protein>
<dbReference type="AlphaFoldDB" id="A0A545T4S7"/>
<dbReference type="Pfam" id="PF14255">
    <property type="entry name" value="Zn_ribbon_21"/>
    <property type="match status" value="1"/>
</dbReference>
<comment type="caution">
    <text evidence="1">The sequence shown here is derived from an EMBL/GenBank/DDBJ whole genome shotgun (WGS) entry which is preliminary data.</text>
</comment>